<dbReference type="Proteomes" id="UP000321412">
    <property type="component" value="Unassembled WGS sequence"/>
</dbReference>
<evidence type="ECO:0000313" key="1">
    <source>
        <dbReference type="EMBL" id="TXD39099.1"/>
    </source>
</evidence>
<comment type="caution">
    <text evidence="1">The sequence shown here is derived from an EMBL/GenBank/DDBJ whole genome shotgun (WGS) entry which is preliminary data.</text>
</comment>
<evidence type="ECO:0000313" key="2">
    <source>
        <dbReference type="Proteomes" id="UP000321412"/>
    </source>
</evidence>
<dbReference type="EMBL" id="VOSM01000001">
    <property type="protein sequence ID" value="TXD39099.1"/>
    <property type="molecule type" value="Genomic_DNA"/>
</dbReference>
<organism evidence="1 2">
    <name type="scientific">Lujinxingia vulgaris</name>
    <dbReference type="NCBI Taxonomy" id="2600176"/>
    <lineage>
        <taxon>Bacteria</taxon>
        <taxon>Deltaproteobacteria</taxon>
        <taxon>Bradymonadales</taxon>
        <taxon>Lujinxingiaceae</taxon>
        <taxon>Lujinxingia</taxon>
    </lineage>
</organism>
<protein>
    <submittedName>
        <fullName evidence="1">Uncharacterized protein</fullName>
    </submittedName>
</protein>
<gene>
    <name evidence="1" type="ORF">FRC98_01465</name>
</gene>
<reference evidence="1 2" key="1">
    <citation type="submission" date="2019-08" db="EMBL/GenBank/DDBJ databases">
        <title>Bradymonadales sp. TMQ4.</title>
        <authorList>
            <person name="Liang Q."/>
        </authorList>
    </citation>
    <scope>NUCLEOTIDE SEQUENCE [LARGE SCALE GENOMIC DNA]</scope>
    <source>
        <strain evidence="1 2">TMQ4</strain>
    </source>
</reference>
<accession>A0A5C6XNX0</accession>
<proteinExistence type="predicted"/>
<keyword evidence="2" id="KW-1185">Reference proteome</keyword>
<dbReference type="AlphaFoldDB" id="A0A5C6XNX0"/>
<sequence length="71" mass="7599">MASADLRIDSAQRKKAGLRKEVGFFRSGEWAEKRSKFCRGRARIKGTGAMGNSPTVLAIFGYSSAAPSSSS</sequence>
<name>A0A5C6XNX0_9DELT</name>